<proteinExistence type="inferred from homology"/>
<dbReference type="SMR" id="B4JYR6"/>
<reference evidence="6 7" key="1">
    <citation type="journal article" date="2007" name="Nature">
        <title>Evolution of genes and genomes on the Drosophila phylogeny.</title>
        <authorList>
            <consortium name="Drosophila 12 Genomes Consortium"/>
            <person name="Clark A.G."/>
            <person name="Eisen M.B."/>
            <person name="Smith D.R."/>
            <person name="Bergman C.M."/>
            <person name="Oliver B."/>
            <person name="Markow T.A."/>
            <person name="Kaufman T.C."/>
            <person name="Kellis M."/>
            <person name="Gelbart W."/>
            <person name="Iyer V.N."/>
            <person name="Pollard D.A."/>
            <person name="Sackton T.B."/>
            <person name="Larracuente A.M."/>
            <person name="Singh N.D."/>
            <person name="Abad J.P."/>
            <person name="Abt D.N."/>
            <person name="Adryan B."/>
            <person name="Aguade M."/>
            <person name="Akashi H."/>
            <person name="Anderson W.W."/>
            <person name="Aquadro C.F."/>
            <person name="Ardell D.H."/>
            <person name="Arguello R."/>
            <person name="Artieri C.G."/>
            <person name="Barbash D.A."/>
            <person name="Barker D."/>
            <person name="Barsanti P."/>
            <person name="Batterham P."/>
            <person name="Batzoglou S."/>
            <person name="Begun D."/>
            <person name="Bhutkar A."/>
            <person name="Blanco E."/>
            <person name="Bosak S.A."/>
            <person name="Bradley R.K."/>
            <person name="Brand A.D."/>
            <person name="Brent M.R."/>
            <person name="Brooks A.N."/>
            <person name="Brown R.H."/>
            <person name="Butlin R.K."/>
            <person name="Caggese C."/>
            <person name="Calvi B.R."/>
            <person name="Bernardo de Carvalho A."/>
            <person name="Caspi A."/>
            <person name="Castrezana S."/>
            <person name="Celniker S.E."/>
            <person name="Chang J.L."/>
            <person name="Chapple C."/>
            <person name="Chatterji S."/>
            <person name="Chinwalla A."/>
            <person name="Civetta A."/>
            <person name="Clifton S.W."/>
            <person name="Comeron J.M."/>
            <person name="Costello J.C."/>
            <person name="Coyne J.A."/>
            <person name="Daub J."/>
            <person name="David R.G."/>
            <person name="Delcher A.L."/>
            <person name="Delehaunty K."/>
            <person name="Do C.B."/>
            <person name="Ebling H."/>
            <person name="Edwards K."/>
            <person name="Eickbush T."/>
            <person name="Evans J.D."/>
            <person name="Filipski A."/>
            <person name="Findeiss S."/>
            <person name="Freyhult E."/>
            <person name="Fulton L."/>
            <person name="Fulton R."/>
            <person name="Garcia A.C."/>
            <person name="Gardiner A."/>
            <person name="Garfield D.A."/>
            <person name="Garvin B.E."/>
            <person name="Gibson G."/>
            <person name="Gilbert D."/>
            <person name="Gnerre S."/>
            <person name="Godfrey J."/>
            <person name="Good R."/>
            <person name="Gotea V."/>
            <person name="Gravely B."/>
            <person name="Greenberg A.J."/>
            <person name="Griffiths-Jones S."/>
            <person name="Gross S."/>
            <person name="Guigo R."/>
            <person name="Gustafson E.A."/>
            <person name="Haerty W."/>
            <person name="Hahn M.W."/>
            <person name="Halligan D.L."/>
            <person name="Halpern A.L."/>
            <person name="Halter G.M."/>
            <person name="Han M.V."/>
            <person name="Heger A."/>
            <person name="Hillier L."/>
            <person name="Hinrichs A.S."/>
            <person name="Holmes I."/>
            <person name="Hoskins R.A."/>
            <person name="Hubisz M.J."/>
            <person name="Hultmark D."/>
            <person name="Huntley M.A."/>
            <person name="Jaffe D.B."/>
            <person name="Jagadeeshan S."/>
            <person name="Jeck W.R."/>
            <person name="Johnson J."/>
            <person name="Jones C.D."/>
            <person name="Jordan W.C."/>
            <person name="Karpen G.H."/>
            <person name="Kataoka E."/>
            <person name="Keightley P.D."/>
            <person name="Kheradpour P."/>
            <person name="Kirkness E.F."/>
            <person name="Koerich L.B."/>
            <person name="Kristiansen K."/>
            <person name="Kudrna D."/>
            <person name="Kulathinal R.J."/>
            <person name="Kumar S."/>
            <person name="Kwok R."/>
            <person name="Lander E."/>
            <person name="Langley C.H."/>
            <person name="Lapoint R."/>
            <person name="Lazzaro B.P."/>
            <person name="Lee S.J."/>
            <person name="Levesque L."/>
            <person name="Li R."/>
            <person name="Lin C.F."/>
            <person name="Lin M.F."/>
            <person name="Lindblad-Toh K."/>
            <person name="Llopart A."/>
            <person name="Long M."/>
            <person name="Low L."/>
            <person name="Lozovsky E."/>
            <person name="Lu J."/>
            <person name="Luo M."/>
            <person name="Machado C.A."/>
            <person name="Makalowski W."/>
            <person name="Marzo M."/>
            <person name="Matsuda M."/>
            <person name="Matzkin L."/>
            <person name="McAllister B."/>
            <person name="McBride C.S."/>
            <person name="McKernan B."/>
            <person name="McKernan K."/>
            <person name="Mendez-Lago M."/>
            <person name="Minx P."/>
            <person name="Mollenhauer M.U."/>
            <person name="Montooth K."/>
            <person name="Mount S.M."/>
            <person name="Mu X."/>
            <person name="Myers E."/>
            <person name="Negre B."/>
            <person name="Newfeld S."/>
            <person name="Nielsen R."/>
            <person name="Noor M.A."/>
            <person name="O'Grady P."/>
            <person name="Pachter L."/>
            <person name="Papaceit M."/>
            <person name="Parisi M.J."/>
            <person name="Parisi M."/>
            <person name="Parts L."/>
            <person name="Pedersen J.S."/>
            <person name="Pesole G."/>
            <person name="Phillippy A.M."/>
            <person name="Ponting C.P."/>
            <person name="Pop M."/>
            <person name="Porcelli D."/>
            <person name="Powell J.R."/>
            <person name="Prohaska S."/>
            <person name="Pruitt K."/>
            <person name="Puig M."/>
            <person name="Quesneville H."/>
            <person name="Ram K.R."/>
            <person name="Rand D."/>
            <person name="Rasmussen M.D."/>
            <person name="Reed L.K."/>
            <person name="Reenan R."/>
            <person name="Reily A."/>
            <person name="Remington K.A."/>
            <person name="Rieger T.T."/>
            <person name="Ritchie M.G."/>
            <person name="Robin C."/>
            <person name="Rogers Y.H."/>
            <person name="Rohde C."/>
            <person name="Rozas J."/>
            <person name="Rubenfield M.J."/>
            <person name="Ruiz A."/>
            <person name="Russo S."/>
            <person name="Salzberg S.L."/>
            <person name="Sanchez-Gracia A."/>
            <person name="Saranga D.J."/>
            <person name="Sato H."/>
            <person name="Schaeffer S.W."/>
            <person name="Schatz M.C."/>
            <person name="Schlenke T."/>
            <person name="Schwartz R."/>
            <person name="Segarra C."/>
            <person name="Singh R.S."/>
            <person name="Sirot L."/>
            <person name="Sirota M."/>
            <person name="Sisneros N.B."/>
            <person name="Smith C.D."/>
            <person name="Smith T.F."/>
            <person name="Spieth J."/>
            <person name="Stage D.E."/>
            <person name="Stark A."/>
            <person name="Stephan W."/>
            <person name="Strausberg R.L."/>
            <person name="Strempel S."/>
            <person name="Sturgill D."/>
            <person name="Sutton G."/>
            <person name="Sutton G.G."/>
            <person name="Tao W."/>
            <person name="Teichmann S."/>
            <person name="Tobari Y.N."/>
            <person name="Tomimura Y."/>
            <person name="Tsolas J.M."/>
            <person name="Valente V.L."/>
            <person name="Venter E."/>
            <person name="Venter J.C."/>
            <person name="Vicario S."/>
            <person name="Vieira F.G."/>
            <person name="Vilella A.J."/>
            <person name="Villasante A."/>
            <person name="Walenz B."/>
            <person name="Wang J."/>
            <person name="Wasserman M."/>
            <person name="Watts T."/>
            <person name="Wilson D."/>
            <person name="Wilson R.K."/>
            <person name="Wing R.A."/>
            <person name="Wolfner M.F."/>
            <person name="Wong A."/>
            <person name="Wong G.K."/>
            <person name="Wu C.I."/>
            <person name="Wu G."/>
            <person name="Yamamoto D."/>
            <person name="Yang H.P."/>
            <person name="Yang S.P."/>
            <person name="Yorke J.A."/>
            <person name="Yoshida K."/>
            <person name="Zdobnov E."/>
            <person name="Zhang P."/>
            <person name="Zhang Y."/>
            <person name="Zimin A.V."/>
            <person name="Baldwin J."/>
            <person name="Abdouelleil A."/>
            <person name="Abdulkadir J."/>
            <person name="Abebe A."/>
            <person name="Abera B."/>
            <person name="Abreu J."/>
            <person name="Acer S.C."/>
            <person name="Aftuck L."/>
            <person name="Alexander A."/>
            <person name="An P."/>
            <person name="Anderson E."/>
            <person name="Anderson S."/>
            <person name="Arachi H."/>
            <person name="Azer M."/>
            <person name="Bachantsang P."/>
            <person name="Barry A."/>
            <person name="Bayul T."/>
            <person name="Berlin A."/>
            <person name="Bessette D."/>
            <person name="Bloom T."/>
            <person name="Blye J."/>
            <person name="Boguslavskiy L."/>
            <person name="Bonnet C."/>
            <person name="Boukhgalter B."/>
            <person name="Bourzgui I."/>
            <person name="Brown A."/>
            <person name="Cahill P."/>
            <person name="Channer S."/>
            <person name="Cheshatsang Y."/>
            <person name="Chuda L."/>
            <person name="Citroen M."/>
            <person name="Collymore A."/>
            <person name="Cooke P."/>
            <person name="Costello M."/>
            <person name="D'Aco K."/>
            <person name="Daza R."/>
            <person name="De Haan G."/>
            <person name="DeGray S."/>
            <person name="DeMaso C."/>
            <person name="Dhargay N."/>
            <person name="Dooley K."/>
            <person name="Dooley E."/>
            <person name="Doricent M."/>
            <person name="Dorje P."/>
            <person name="Dorjee K."/>
            <person name="Dupes A."/>
            <person name="Elong R."/>
            <person name="Falk J."/>
            <person name="Farina A."/>
            <person name="Faro S."/>
            <person name="Ferguson D."/>
            <person name="Fisher S."/>
            <person name="Foley C.D."/>
            <person name="Franke A."/>
            <person name="Friedrich D."/>
            <person name="Gadbois L."/>
            <person name="Gearin G."/>
            <person name="Gearin C.R."/>
            <person name="Giannoukos G."/>
            <person name="Goode T."/>
            <person name="Graham J."/>
            <person name="Grandbois E."/>
            <person name="Grewal S."/>
            <person name="Gyaltsen K."/>
            <person name="Hafez N."/>
            <person name="Hagos B."/>
            <person name="Hall J."/>
            <person name="Henson C."/>
            <person name="Hollinger A."/>
            <person name="Honan T."/>
            <person name="Huard M.D."/>
            <person name="Hughes L."/>
            <person name="Hurhula B."/>
            <person name="Husby M.E."/>
            <person name="Kamat A."/>
            <person name="Kanga B."/>
            <person name="Kashin S."/>
            <person name="Khazanovich D."/>
            <person name="Kisner P."/>
            <person name="Lance K."/>
            <person name="Lara M."/>
            <person name="Lee W."/>
            <person name="Lennon N."/>
            <person name="Letendre F."/>
            <person name="LeVine R."/>
            <person name="Lipovsky A."/>
            <person name="Liu X."/>
            <person name="Liu J."/>
            <person name="Liu S."/>
            <person name="Lokyitsang T."/>
            <person name="Lokyitsang Y."/>
            <person name="Lubonja R."/>
            <person name="Lui A."/>
            <person name="MacDonald P."/>
            <person name="Magnisalis V."/>
            <person name="Maru K."/>
            <person name="Matthews C."/>
            <person name="McCusker W."/>
            <person name="McDonough S."/>
            <person name="Mehta T."/>
            <person name="Meldrim J."/>
            <person name="Meneus L."/>
            <person name="Mihai O."/>
            <person name="Mihalev A."/>
            <person name="Mihova T."/>
            <person name="Mittelman R."/>
            <person name="Mlenga V."/>
            <person name="Montmayeur A."/>
            <person name="Mulrain L."/>
            <person name="Navidi A."/>
            <person name="Naylor J."/>
            <person name="Negash T."/>
            <person name="Nguyen T."/>
            <person name="Nguyen N."/>
            <person name="Nicol R."/>
            <person name="Norbu C."/>
            <person name="Norbu N."/>
            <person name="Novod N."/>
            <person name="O'Neill B."/>
            <person name="Osman S."/>
            <person name="Markiewicz E."/>
            <person name="Oyono O.L."/>
            <person name="Patti C."/>
            <person name="Phunkhang P."/>
            <person name="Pierre F."/>
            <person name="Priest M."/>
            <person name="Raghuraman S."/>
            <person name="Rege F."/>
            <person name="Reyes R."/>
            <person name="Rise C."/>
            <person name="Rogov P."/>
            <person name="Ross K."/>
            <person name="Ryan E."/>
            <person name="Settipalli S."/>
            <person name="Shea T."/>
            <person name="Sherpa N."/>
            <person name="Shi L."/>
            <person name="Shih D."/>
            <person name="Sparrow T."/>
            <person name="Spaulding J."/>
            <person name="Stalker J."/>
            <person name="Stange-Thomann N."/>
            <person name="Stavropoulos S."/>
            <person name="Stone C."/>
            <person name="Strader C."/>
            <person name="Tesfaye S."/>
            <person name="Thomson T."/>
            <person name="Thoulutsang Y."/>
            <person name="Thoulutsang D."/>
            <person name="Topham K."/>
            <person name="Topping I."/>
            <person name="Tsamla T."/>
            <person name="Vassiliev H."/>
            <person name="Vo A."/>
            <person name="Wangchuk T."/>
            <person name="Wangdi T."/>
            <person name="Weiand M."/>
            <person name="Wilkinson J."/>
            <person name="Wilson A."/>
            <person name="Yadav S."/>
            <person name="Young G."/>
            <person name="Yu Q."/>
            <person name="Zembek L."/>
            <person name="Zhong D."/>
            <person name="Zimmer A."/>
            <person name="Zwirko Z."/>
            <person name="Jaffe D.B."/>
            <person name="Alvarez P."/>
            <person name="Brockman W."/>
            <person name="Butler J."/>
            <person name="Chin C."/>
            <person name="Gnerre S."/>
            <person name="Grabherr M."/>
            <person name="Kleber M."/>
            <person name="Mauceli E."/>
            <person name="MacCallum I."/>
        </authorList>
    </citation>
    <scope>NUCLEOTIDE SEQUENCE [LARGE SCALE GENOMIC DNA]</scope>
    <source>
        <strain evidence="7">Tucson 15287-2541.00</strain>
    </source>
</reference>
<evidence type="ECO:0000256" key="2">
    <source>
        <dbReference type="ARBA" id="ARBA00022989"/>
    </source>
</evidence>
<dbReference type="FunCoup" id="B4JYR6">
    <property type="interactions" value="23"/>
</dbReference>
<evidence type="ECO:0000256" key="3">
    <source>
        <dbReference type="ARBA" id="ARBA00023136"/>
    </source>
</evidence>
<evidence type="ECO:0000256" key="4">
    <source>
        <dbReference type="RuleBase" id="RU367022"/>
    </source>
</evidence>
<dbReference type="OrthoDB" id="161814at2759"/>
<dbReference type="HOGENOM" id="CLU_079690_2_0_1"/>
<dbReference type="GO" id="GO:0007283">
    <property type="term" value="P:spermatogenesis"/>
    <property type="evidence" value="ECO:0007669"/>
    <property type="project" value="EnsemblMetazoa"/>
</dbReference>
<dbReference type="Pfam" id="PF04145">
    <property type="entry name" value="Ctr"/>
    <property type="match status" value="1"/>
</dbReference>
<dbReference type="Proteomes" id="UP000001070">
    <property type="component" value="Unassembled WGS sequence"/>
</dbReference>
<feature type="transmembrane region" description="Helical" evidence="4">
    <location>
        <begin position="211"/>
        <end position="231"/>
    </location>
</feature>
<keyword evidence="1 4" id="KW-0812">Transmembrane</keyword>
<evidence type="ECO:0000313" key="6">
    <source>
        <dbReference type="EMBL" id="EDV90828.1"/>
    </source>
</evidence>
<evidence type="ECO:0000256" key="1">
    <source>
        <dbReference type="ARBA" id="ARBA00022692"/>
    </source>
</evidence>
<keyword evidence="2 4" id="KW-1133">Transmembrane helix</keyword>
<dbReference type="GO" id="GO:0005375">
    <property type="term" value="F:copper ion transmembrane transporter activity"/>
    <property type="evidence" value="ECO:0007669"/>
    <property type="project" value="UniProtKB-UniRule"/>
</dbReference>
<keyword evidence="7" id="KW-1185">Reference proteome</keyword>
<dbReference type="KEGG" id="dgr:6569780"/>
<dbReference type="AlphaFoldDB" id="B4JYR6"/>
<keyword evidence="4" id="KW-0813">Transport</keyword>
<dbReference type="OMA" id="QHEYHET"/>
<comment type="similarity">
    <text evidence="4">Belongs to the copper transporter (Ctr) (TC 1.A.56) family. SLC31A subfamily.</text>
</comment>
<keyword evidence="4" id="KW-0187">Copper transport</keyword>
<evidence type="ECO:0000256" key="5">
    <source>
        <dbReference type="SAM" id="MobiDB-lite"/>
    </source>
</evidence>
<evidence type="ECO:0000313" key="7">
    <source>
        <dbReference type="Proteomes" id="UP000001070"/>
    </source>
</evidence>
<dbReference type="InterPro" id="IPR007274">
    <property type="entry name" value="Cop_transporter"/>
</dbReference>
<keyword evidence="4" id="KW-0406">Ion transport</keyword>
<organism evidence="7">
    <name type="scientific">Drosophila grimshawi</name>
    <name type="common">Hawaiian fruit fly</name>
    <name type="synonym">Idiomyia grimshawi</name>
    <dbReference type="NCBI Taxonomy" id="7222"/>
    <lineage>
        <taxon>Eukaryota</taxon>
        <taxon>Metazoa</taxon>
        <taxon>Ecdysozoa</taxon>
        <taxon>Arthropoda</taxon>
        <taxon>Hexapoda</taxon>
        <taxon>Insecta</taxon>
        <taxon>Pterygota</taxon>
        <taxon>Neoptera</taxon>
        <taxon>Endopterygota</taxon>
        <taxon>Diptera</taxon>
        <taxon>Brachycera</taxon>
        <taxon>Muscomorpha</taxon>
        <taxon>Ephydroidea</taxon>
        <taxon>Drosophilidae</taxon>
        <taxon>Drosophila</taxon>
        <taxon>Hawaiian Drosophila</taxon>
    </lineage>
</organism>
<keyword evidence="4" id="KW-0186">Copper</keyword>
<keyword evidence="3 4" id="KW-0472">Membrane</keyword>
<feature type="region of interest" description="Disordered" evidence="5">
    <location>
        <begin position="18"/>
        <end position="56"/>
    </location>
</feature>
<dbReference type="EMBL" id="CH916377">
    <property type="protein sequence ID" value="EDV90828.1"/>
    <property type="molecule type" value="Genomic_DNA"/>
</dbReference>
<dbReference type="eggNOG" id="KOG3386">
    <property type="taxonomic scope" value="Eukaryota"/>
</dbReference>
<gene>
    <name evidence="6" type="primary">Dgri\GH14352</name>
    <name evidence="6" type="ORF">Dgri_GH14352</name>
</gene>
<dbReference type="GO" id="GO:0015677">
    <property type="term" value="P:copper ion import"/>
    <property type="evidence" value="ECO:0007669"/>
    <property type="project" value="EnsemblMetazoa"/>
</dbReference>
<name>B4JYR6_DROGR</name>
<dbReference type="PANTHER" id="PTHR12483">
    <property type="entry name" value="SOLUTE CARRIER FAMILY 31 COPPER TRANSPORTERS"/>
    <property type="match status" value="1"/>
</dbReference>
<accession>B4JYR6</accession>
<dbReference type="InParanoid" id="B4JYR6"/>
<sequence length="241" mass="27269">MDLGYDNGQLYTALSREPRHHPDHHHHDEHHEPGSTAGSEDGSPVTRNTHAEPRCGHGGHGGSMIFHFGCTETILFEFWQTKSTDNLLLSCLIVFIMAVFYEALKCYREWLKKCEKQRLDGGANPTRHFRSAVPIPQRIDAPPPSAQQISVPLTIAAESVLQPPMAVPPIGELALSQRYPWLDLRHWFQTLLHMLQVTISFMMMLIFMTFNVYLCIAVVAGAGVGYFIFFARRENISDHCN</sequence>
<dbReference type="PANTHER" id="PTHR12483:SF115">
    <property type="entry name" value="COPPER TRANSPORT PROTEIN"/>
    <property type="match status" value="1"/>
</dbReference>
<comment type="subcellular location">
    <subcellularLocation>
        <location evidence="4">Membrane</location>
        <topology evidence="4">Multi-pass membrane protein</topology>
    </subcellularLocation>
</comment>
<protein>
    <recommendedName>
        <fullName evidence="4">Copper transport protein</fullName>
    </recommendedName>
</protein>
<dbReference type="GO" id="GO:0005886">
    <property type="term" value="C:plasma membrane"/>
    <property type="evidence" value="ECO:0007669"/>
    <property type="project" value="EnsemblMetazoa"/>
</dbReference>
<dbReference type="PhylomeDB" id="B4JYR6"/>